<name>A0A7C5YAW7_CALS0</name>
<dbReference type="EMBL" id="DRXS01000197">
    <property type="protein sequence ID" value="HHR40903.1"/>
    <property type="molecule type" value="Genomic_DNA"/>
</dbReference>
<gene>
    <name evidence="1" type="ORF">ENM42_03635</name>
</gene>
<dbReference type="AlphaFoldDB" id="A0A7C5YAW7"/>
<evidence type="ECO:0000313" key="1">
    <source>
        <dbReference type="EMBL" id="HHR40903.1"/>
    </source>
</evidence>
<comment type="caution">
    <text evidence="1">The sequence shown here is derived from an EMBL/GenBank/DDBJ whole genome shotgun (WGS) entry which is preliminary data.</text>
</comment>
<accession>A0A7C5YAW7</accession>
<organism evidence="1">
    <name type="scientific">Caldiarchaeum subterraneum</name>
    <dbReference type="NCBI Taxonomy" id="311458"/>
    <lineage>
        <taxon>Archaea</taxon>
        <taxon>Nitrososphaerota</taxon>
        <taxon>Candidatus Caldarchaeales</taxon>
        <taxon>Candidatus Caldarchaeaceae</taxon>
        <taxon>Candidatus Caldarchaeum</taxon>
    </lineage>
</organism>
<proteinExistence type="predicted"/>
<reference evidence="1" key="1">
    <citation type="journal article" date="2020" name="mSystems">
        <title>Genome- and Community-Level Interaction Insights into Carbon Utilization and Element Cycling Functions of Hydrothermarchaeota in Hydrothermal Sediment.</title>
        <authorList>
            <person name="Zhou Z."/>
            <person name="Liu Y."/>
            <person name="Xu W."/>
            <person name="Pan J."/>
            <person name="Luo Z.H."/>
            <person name="Li M."/>
        </authorList>
    </citation>
    <scope>NUCLEOTIDE SEQUENCE [LARGE SCALE GENOMIC DNA]</scope>
    <source>
        <strain evidence="1">SpSt-1084</strain>
    </source>
</reference>
<sequence>MIELLADDFVNYYRSEEAKQVSTFLDEKKKFFTMVFGEESIDSVKPEHLNDVFGMLSTAGWRQILEAVLNKYGFESVVEHVKYFLYGSEPLEIRFDTFFERLPEVPQLALMEVATFAQPKNFCIWDDAAKKTIIYIGHSRMHGLSETSFQETISGLDYVWARFALNHVRQILSAYVSRKIDYVDVHLFTRFVYDRFVLKKFVNV</sequence>
<protein>
    <submittedName>
        <fullName evidence="1">Uncharacterized protein</fullName>
    </submittedName>
</protein>